<comment type="caution">
    <text evidence="1">The sequence shown here is derived from an EMBL/GenBank/DDBJ whole genome shotgun (WGS) entry which is preliminary data.</text>
</comment>
<reference evidence="1 2" key="1">
    <citation type="submission" date="2020-08" db="EMBL/GenBank/DDBJ databases">
        <title>The Agave Microbiome: Exploring the role of microbial communities in plant adaptations to desert environments.</title>
        <authorList>
            <person name="Partida-Martinez L.P."/>
        </authorList>
    </citation>
    <scope>NUCLEOTIDE SEQUENCE [LARGE SCALE GENOMIC DNA]</scope>
    <source>
        <strain evidence="1 2">AT3.9</strain>
    </source>
</reference>
<evidence type="ECO:0000313" key="2">
    <source>
        <dbReference type="Proteomes" id="UP000532010"/>
    </source>
</evidence>
<proteinExistence type="predicted"/>
<dbReference type="AlphaFoldDB" id="A0A7W4VI81"/>
<evidence type="ECO:0000313" key="1">
    <source>
        <dbReference type="EMBL" id="MBB3017683.1"/>
    </source>
</evidence>
<dbReference type="EMBL" id="JACHWB010000001">
    <property type="protein sequence ID" value="MBB3017683.1"/>
    <property type="molecule type" value="Genomic_DNA"/>
</dbReference>
<protein>
    <submittedName>
        <fullName evidence="1">Uncharacterized protein</fullName>
    </submittedName>
</protein>
<dbReference type="RefSeq" id="WP_183447176.1">
    <property type="nucleotide sequence ID" value="NZ_JACHWB010000001.1"/>
</dbReference>
<accession>A0A7W4VI81</accession>
<gene>
    <name evidence="1" type="ORF">FHR70_000723</name>
</gene>
<dbReference type="Proteomes" id="UP000532010">
    <property type="component" value="Unassembled WGS sequence"/>
</dbReference>
<sequence>MWICLNNAFLSIIEPVKGGDKLRVRARRKGDIEAVFPGAKVERTPGRDYLYRAELPREQVVAAIASQVAGISYPNFKDSVKNKPLHDAYARFWGIMANLQELRPYSTTKRRGQGAFL</sequence>
<name>A0A7W4VI81_9HYPH</name>
<keyword evidence="2" id="KW-1185">Reference proteome</keyword>
<organism evidence="1 2">
    <name type="scientific">Microvirga lupini</name>
    <dbReference type="NCBI Taxonomy" id="420324"/>
    <lineage>
        <taxon>Bacteria</taxon>
        <taxon>Pseudomonadati</taxon>
        <taxon>Pseudomonadota</taxon>
        <taxon>Alphaproteobacteria</taxon>
        <taxon>Hyphomicrobiales</taxon>
        <taxon>Methylobacteriaceae</taxon>
        <taxon>Microvirga</taxon>
    </lineage>
</organism>